<sequence length="225" mass="23693">MNWCRRWVATPIGLVATLLAMSGCASVVAGTPTWPGATLEKVLLTSADFPPGVQFDRITDNGGGPGGSVGPPPMLSTPAGCSDGLTRVIAESAEHGPGSAAQIVVAYDGARMVLTVMSSPLPLDRLEATAQRCARFSTHFDLSDPGIPMTTTKLPAPHASALAYQQTMRLRGTEQSIFFAFENVGNWAVFGIAFPTRNPAIAAKAELPQTFLDMFSMQAQRLVSG</sequence>
<name>A0ABT6L376_9MYCO</name>
<protein>
    <recommendedName>
        <fullName evidence="4">Sensor domain-containing protein</fullName>
    </recommendedName>
</protein>
<keyword evidence="3" id="KW-1185">Reference proteome</keyword>
<dbReference type="Proteomes" id="UP001160130">
    <property type="component" value="Unassembled WGS sequence"/>
</dbReference>
<gene>
    <name evidence="2" type="ORF">M2272_004059</name>
</gene>
<comment type="caution">
    <text evidence="2">The sequence shown here is derived from an EMBL/GenBank/DDBJ whole genome shotgun (WGS) entry which is preliminary data.</text>
</comment>
<organism evidence="2 3">
    <name type="scientific">Mycolicibacterium frederiksbergense</name>
    <dbReference type="NCBI Taxonomy" id="117567"/>
    <lineage>
        <taxon>Bacteria</taxon>
        <taxon>Bacillati</taxon>
        <taxon>Actinomycetota</taxon>
        <taxon>Actinomycetes</taxon>
        <taxon>Mycobacteriales</taxon>
        <taxon>Mycobacteriaceae</taxon>
        <taxon>Mycolicibacterium</taxon>
    </lineage>
</organism>
<evidence type="ECO:0000313" key="2">
    <source>
        <dbReference type="EMBL" id="MDH6197406.1"/>
    </source>
</evidence>
<dbReference type="RefSeq" id="WP_280833996.1">
    <property type="nucleotide sequence ID" value="NZ_JARXVE010000006.1"/>
</dbReference>
<feature type="chain" id="PRO_5045448057" description="Sensor domain-containing protein" evidence="1">
    <location>
        <begin position="30"/>
        <end position="225"/>
    </location>
</feature>
<evidence type="ECO:0000256" key="1">
    <source>
        <dbReference type="SAM" id="SignalP"/>
    </source>
</evidence>
<evidence type="ECO:0008006" key="4">
    <source>
        <dbReference type="Google" id="ProtNLM"/>
    </source>
</evidence>
<dbReference type="EMBL" id="JARXVE010000006">
    <property type="protein sequence ID" value="MDH6197406.1"/>
    <property type="molecule type" value="Genomic_DNA"/>
</dbReference>
<keyword evidence="1" id="KW-0732">Signal</keyword>
<evidence type="ECO:0000313" key="3">
    <source>
        <dbReference type="Proteomes" id="UP001160130"/>
    </source>
</evidence>
<proteinExistence type="predicted"/>
<dbReference type="PROSITE" id="PS51257">
    <property type="entry name" value="PROKAR_LIPOPROTEIN"/>
    <property type="match status" value="1"/>
</dbReference>
<feature type="signal peptide" evidence="1">
    <location>
        <begin position="1"/>
        <end position="29"/>
    </location>
</feature>
<accession>A0ABT6L376</accession>
<reference evidence="2 3" key="1">
    <citation type="submission" date="2023-04" db="EMBL/GenBank/DDBJ databases">
        <title>Forest soil microbial communities from Buena Vista Peninsula, Colon Province, Panama.</title>
        <authorList>
            <person name="Bouskill N."/>
        </authorList>
    </citation>
    <scope>NUCLEOTIDE SEQUENCE [LARGE SCALE GENOMIC DNA]</scope>
    <source>
        <strain evidence="2 3">AC80</strain>
    </source>
</reference>